<dbReference type="EMBL" id="KN832876">
    <property type="protein sequence ID" value="KIN01193.1"/>
    <property type="molecule type" value="Genomic_DNA"/>
</dbReference>
<organism evidence="2 3">
    <name type="scientific">Oidiodendron maius (strain Zn)</name>
    <dbReference type="NCBI Taxonomy" id="913774"/>
    <lineage>
        <taxon>Eukaryota</taxon>
        <taxon>Fungi</taxon>
        <taxon>Dikarya</taxon>
        <taxon>Ascomycota</taxon>
        <taxon>Pezizomycotina</taxon>
        <taxon>Leotiomycetes</taxon>
        <taxon>Leotiomycetes incertae sedis</taxon>
        <taxon>Myxotrichaceae</taxon>
        <taxon>Oidiodendron</taxon>
    </lineage>
</organism>
<proteinExistence type="predicted"/>
<accession>A0A0C3DGT1</accession>
<feature type="region of interest" description="Disordered" evidence="1">
    <location>
        <begin position="1"/>
        <end position="25"/>
    </location>
</feature>
<name>A0A0C3DGT1_OIDMZ</name>
<dbReference type="Proteomes" id="UP000054321">
    <property type="component" value="Unassembled WGS sequence"/>
</dbReference>
<feature type="compositionally biased region" description="Low complexity" evidence="1">
    <location>
        <begin position="80"/>
        <end position="90"/>
    </location>
</feature>
<evidence type="ECO:0000313" key="3">
    <source>
        <dbReference type="Proteomes" id="UP000054321"/>
    </source>
</evidence>
<feature type="region of interest" description="Disordered" evidence="1">
    <location>
        <begin position="58"/>
        <end position="90"/>
    </location>
</feature>
<feature type="compositionally biased region" description="Polar residues" evidence="1">
    <location>
        <begin position="13"/>
        <end position="25"/>
    </location>
</feature>
<feature type="region of interest" description="Disordered" evidence="1">
    <location>
        <begin position="176"/>
        <end position="207"/>
    </location>
</feature>
<keyword evidence="3" id="KW-1185">Reference proteome</keyword>
<reference evidence="2 3" key="1">
    <citation type="submission" date="2014-04" db="EMBL/GenBank/DDBJ databases">
        <authorList>
            <consortium name="DOE Joint Genome Institute"/>
            <person name="Kuo A."/>
            <person name="Martino E."/>
            <person name="Perotto S."/>
            <person name="Kohler A."/>
            <person name="Nagy L.G."/>
            <person name="Floudas D."/>
            <person name="Copeland A."/>
            <person name="Barry K.W."/>
            <person name="Cichocki N."/>
            <person name="Veneault-Fourrey C."/>
            <person name="LaButti K."/>
            <person name="Lindquist E.A."/>
            <person name="Lipzen A."/>
            <person name="Lundell T."/>
            <person name="Morin E."/>
            <person name="Murat C."/>
            <person name="Sun H."/>
            <person name="Tunlid A."/>
            <person name="Henrissat B."/>
            <person name="Grigoriev I.V."/>
            <person name="Hibbett D.S."/>
            <person name="Martin F."/>
            <person name="Nordberg H.P."/>
            <person name="Cantor M.N."/>
            <person name="Hua S.X."/>
        </authorList>
    </citation>
    <scope>NUCLEOTIDE SEQUENCE [LARGE SCALE GENOMIC DNA]</scope>
    <source>
        <strain evidence="2 3">Zn</strain>
    </source>
</reference>
<gene>
    <name evidence="2" type="ORF">OIDMADRAFT_28885</name>
</gene>
<protein>
    <submittedName>
        <fullName evidence="2">Uncharacterized protein</fullName>
    </submittedName>
</protein>
<evidence type="ECO:0000313" key="2">
    <source>
        <dbReference type="EMBL" id="KIN01193.1"/>
    </source>
</evidence>
<sequence>MRRSQPDGAASNHHVTTPQPASRTQIGMVLALQSASASNKRVHDPPTLFSQARLNQRTVALPSGSGRPRLPRYQLEKTSAARTPPSSLLSSPLARRCAPIPAQVPHVCGLPPVPRVVAGSRPATSLPGGGTLGKGGCYMPLALTPTPSATPVSHAVQLPDSPGPSTVLHGAWQKTATATRRGESSLVPCPGRARHATAWGGDAASPD</sequence>
<dbReference type="AlphaFoldDB" id="A0A0C3DGT1"/>
<dbReference type="InParanoid" id="A0A0C3DGT1"/>
<dbReference type="HOGENOM" id="CLU_1326739_0_0_1"/>
<reference evidence="3" key="2">
    <citation type="submission" date="2015-01" db="EMBL/GenBank/DDBJ databases">
        <title>Evolutionary Origins and Diversification of the Mycorrhizal Mutualists.</title>
        <authorList>
            <consortium name="DOE Joint Genome Institute"/>
            <consortium name="Mycorrhizal Genomics Consortium"/>
            <person name="Kohler A."/>
            <person name="Kuo A."/>
            <person name="Nagy L.G."/>
            <person name="Floudas D."/>
            <person name="Copeland A."/>
            <person name="Barry K.W."/>
            <person name="Cichocki N."/>
            <person name="Veneault-Fourrey C."/>
            <person name="LaButti K."/>
            <person name="Lindquist E.A."/>
            <person name="Lipzen A."/>
            <person name="Lundell T."/>
            <person name="Morin E."/>
            <person name="Murat C."/>
            <person name="Riley R."/>
            <person name="Ohm R."/>
            <person name="Sun H."/>
            <person name="Tunlid A."/>
            <person name="Henrissat B."/>
            <person name="Grigoriev I.V."/>
            <person name="Hibbett D.S."/>
            <person name="Martin F."/>
        </authorList>
    </citation>
    <scope>NUCLEOTIDE SEQUENCE [LARGE SCALE GENOMIC DNA]</scope>
    <source>
        <strain evidence="3">Zn</strain>
    </source>
</reference>
<evidence type="ECO:0000256" key="1">
    <source>
        <dbReference type="SAM" id="MobiDB-lite"/>
    </source>
</evidence>